<reference evidence="2 4" key="1">
    <citation type="submission" date="2019-07" db="EMBL/GenBank/DDBJ databases">
        <title>Whole genome shotgun sequence of Frigoribacterium faeni NBRC 103066.</title>
        <authorList>
            <person name="Hosoyama A."/>
            <person name="Uohara A."/>
            <person name="Ohji S."/>
            <person name="Ichikawa N."/>
        </authorList>
    </citation>
    <scope>NUCLEOTIDE SEQUENCE [LARGE SCALE GENOMIC DNA]</scope>
    <source>
        <strain evidence="2 4">NBRC 103066</strain>
    </source>
</reference>
<feature type="region of interest" description="Disordered" evidence="1">
    <location>
        <begin position="1"/>
        <end position="24"/>
    </location>
</feature>
<evidence type="ECO:0000256" key="1">
    <source>
        <dbReference type="SAM" id="MobiDB-lite"/>
    </source>
</evidence>
<keyword evidence="4" id="KW-1185">Reference proteome</keyword>
<dbReference type="AlphaFoldDB" id="A0A7W3JGR8"/>
<sequence length="71" mass="7815">MPDPARRIRRSPSEKSARREGITAETVDDVAAELTEGETYVFSVGSGSLRIERLLDLVRQEPPVYDVAPAS</sequence>
<dbReference type="RefSeq" id="WP_146851847.1">
    <property type="nucleotide sequence ID" value="NZ_BAAAHR010000002.1"/>
</dbReference>
<evidence type="ECO:0000313" key="5">
    <source>
        <dbReference type="Proteomes" id="UP000522688"/>
    </source>
</evidence>
<dbReference type="Proteomes" id="UP000522688">
    <property type="component" value="Unassembled WGS sequence"/>
</dbReference>
<reference evidence="3 5" key="2">
    <citation type="submission" date="2020-07" db="EMBL/GenBank/DDBJ databases">
        <title>Sequencing the genomes of 1000 actinobacteria strains.</title>
        <authorList>
            <person name="Klenk H.-P."/>
        </authorList>
    </citation>
    <scope>NUCLEOTIDE SEQUENCE [LARGE SCALE GENOMIC DNA]</scope>
    <source>
        <strain evidence="3 5">DSM 10309</strain>
    </source>
</reference>
<dbReference type="Proteomes" id="UP000321154">
    <property type="component" value="Unassembled WGS sequence"/>
</dbReference>
<protein>
    <submittedName>
        <fullName evidence="3">Non-ribosomal peptide synthetase component F</fullName>
    </submittedName>
</protein>
<proteinExistence type="predicted"/>
<comment type="caution">
    <text evidence="3">The sequence shown here is derived from an EMBL/GenBank/DDBJ whole genome shotgun (WGS) entry which is preliminary data.</text>
</comment>
<dbReference type="EMBL" id="JACGWW010000001">
    <property type="protein sequence ID" value="MBA8812498.1"/>
    <property type="molecule type" value="Genomic_DNA"/>
</dbReference>
<dbReference type="EMBL" id="BJUV01000001">
    <property type="protein sequence ID" value="GEK81785.1"/>
    <property type="molecule type" value="Genomic_DNA"/>
</dbReference>
<gene>
    <name evidence="3" type="ORF">FB463_000722</name>
    <name evidence="2" type="ORF">FFA01_00940</name>
</gene>
<evidence type="ECO:0000313" key="4">
    <source>
        <dbReference type="Proteomes" id="UP000321154"/>
    </source>
</evidence>
<dbReference type="OrthoDB" id="5014976at2"/>
<evidence type="ECO:0000313" key="2">
    <source>
        <dbReference type="EMBL" id="GEK81785.1"/>
    </source>
</evidence>
<evidence type="ECO:0000313" key="3">
    <source>
        <dbReference type="EMBL" id="MBA8812498.1"/>
    </source>
</evidence>
<organism evidence="3 5">
    <name type="scientific">Frigoribacterium faeni</name>
    <dbReference type="NCBI Taxonomy" id="145483"/>
    <lineage>
        <taxon>Bacteria</taxon>
        <taxon>Bacillati</taxon>
        <taxon>Actinomycetota</taxon>
        <taxon>Actinomycetes</taxon>
        <taxon>Micrococcales</taxon>
        <taxon>Microbacteriaceae</taxon>
        <taxon>Frigoribacterium</taxon>
    </lineage>
</organism>
<name>A0A7W3JGR8_9MICO</name>
<accession>A0A7W3JGR8</accession>
<feature type="compositionally biased region" description="Basic and acidic residues" evidence="1">
    <location>
        <begin position="1"/>
        <end position="22"/>
    </location>
</feature>